<feature type="transmembrane region" description="Helical" evidence="2">
    <location>
        <begin position="131"/>
        <end position="159"/>
    </location>
</feature>
<dbReference type="Gene3D" id="3.30.565.10">
    <property type="entry name" value="Histidine kinase-like ATPase, C-terminal domain"/>
    <property type="match status" value="1"/>
</dbReference>
<evidence type="ECO:0000259" key="3">
    <source>
        <dbReference type="Pfam" id="PF06580"/>
    </source>
</evidence>
<dbReference type="InterPro" id="IPR010559">
    <property type="entry name" value="Sig_transdc_His_kin_internal"/>
</dbReference>
<feature type="transmembrane region" description="Helical" evidence="2">
    <location>
        <begin position="91"/>
        <end position="111"/>
    </location>
</feature>
<protein>
    <recommendedName>
        <fullName evidence="3">Signal transduction histidine kinase internal region domain-containing protein</fullName>
    </recommendedName>
</protein>
<name>A0A5B8ULV4_9BACT</name>
<gene>
    <name evidence="4" type="ORF">FSB75_14395</name>
</gene>
<evidence type="ECO:0000256" key="1">
    <source>
        <dbReference type="SAM" id="Coils"/>
    </source>
</evidence>
<keyword evidence="2" id="KW-0472">Membrane</keyword>
<dbReference type="GO" id="GO:0016020">
    <property type="term" value="C:membrane"/>
    <property type="evidence" value="ECO:0007669"/>
    <property type="project" value="InterPro"/>
</dbReference>
<dbReference type="KEGG" id="fgg:FSB75_14395"/>
<dbReference type="GO" id="GO:0000155">
    <property type="term" value="F:phosphorelay sensor kinase activity"/>
    <property type="evidence" value="ECO:0007669"/>
    <property type="project" value="InterPro"/>
</dbReference>
<keyword evidence="5" id="KW-1185">Reference proteome</keyword>
<evidence type="ECO:0000313" key="5">
    <source>
        <dbReference type="Proteomes" id="UP000321204"/>
    </source>
</evidence>
<sequence>MKIPSLLHRRRYSFGRVFWITLAIYLGFTFIGLIGMYVTPQANKAPNWDLVFSWPNLLSKVFSVFFFAFFYFVTLNMFYRLFAGKHRALQFVQPVVMSLLLMGAYYAFSFLCLDKLKYSISTAHPNLEEELTVGLMVFVFFVSSLVITGVSMLLAYFTYLRDERKQRKILEAQKMQLEVEKSQANFNFLKAQINPHFLHNTLNFLYAKSLPYSSELSEGILTLSDIMRYALGPAARDGKVMLKEEIEHVRNVIKINQLRFSNNLNVQFDVNGVVNGATIVPFVLITIVENAFKHGDLKDQDRPIVINLNIEDEAVTFFCRNKKKAGPKEISTGIGLDNIKKQLDLTYGRNYSLQVKDDTEFYTAELTITQL</sequence>
<accession>A0A5B8ULV4</accession>
<dbReference type="OrthoDB" id="9809908at2"/>
<feature type="transmembrane region" description="Helical" evidence="2">
    <location>
        <begin position="57"/>
        <end position="79"/>
    </location>
</feature>
<evidence type="ECO:0000313" key="4">
    <source>
        <dbReference type="EMBL" id="QEC57040.1"/>
    </source>
</evidence>
<dbReference type="RefSeq" id="WP_146788914.1">
    <property type="nucleotide sequence ID" value="NZ_BAABIO010000003.1"/>
</dbReference>
<reference evidence="4 5" key="1">
    <citation type="journal article" date="2015" name="Int. J. Syst. Evol. Microbiol.">
        <title>Flavisolibacter ginsenosidimutans sp. nov., with ginsenoside-converting activity isolated from soil used for cultivating ginseng.</title>
        <authorList>
            <person name="Zhao Y."/>
            <person name="Liu Q."/>
            <person name="Kang M.S."/>
            <person name="Jin F."/>
            <person name="Yu H."/>
            <person name="Im W.T."/>
        </authorList>
    </citation>
    <scope>NUCLEOTIDE SEQUENCE [LARGE SCALE GENOMIC DNA]</scope>
    <source>
        <strain evidence="4 5">Gsoil 636</strain>
    </source>
</reference>
<dbReference type="Proteomes" id="UP000321204">
    <property type="component" value="Chromosome"/>
</dbReference>
<proteinExistence type="predicted"/>
<organism evidence="4 5">
    <name type="scientific">Flavisolibacter ginsenosidimutans</name>
    <dbReference type="NCBI Taxonomy" id="661481"/>
    <lineage>
        <taxon>Bacteria</taxon>
        <taxon>Pseudomonadati</taxon>
        <taxon>Bacteroidota</taxon>
        <taxon>Chitinophagia</taxon>
        <taxon>Chitinophagales</taxon>
        <taxon>Chitinophagaceae</taxon>
        <taxon>Flavisolibacter</taxon>
    </lineage>
</organism>
<keyword evidence="1" id="KW-0175">Coiled coil</keyword>
<dbReference type="Pfam" id="PF06580">
    <property type="entry name" value="His_kinase"/>
    <property type="match status" value="1"/>
</dbReference>
<evidence type="ECO:0000256" key="2">
    <source>
        <dbReference type="SAM" id="Phobius"/>
    </source>
</evidence>
<dbReference type="InterPro" id="IPR050640">
    <property type="entry name" value="Bact_2-comp_sensor_kinase"/>
</dbReference>
<feature type="domain" description="Signal transduction histidine kinase internal region" evidence="3">
    <location>
        <begin position="185"/>
        <end position="264"/>
    </location>
</feature>
<dbReference type="PANTHER" id="PTHR34220:SF7">
    <property type="entry name" value="SENSOR HISTIDINE KINASE YPDA"/>
    <property type="match status" value="1"/>
</dbReference>
<dbReference type="EMBL" id="CP042433">
    <property type="protein sequence ID" value="QEC57040.1"/>
    <property type="molecule type" value="Genomic_DNA"/>
</dbReference>
<keyword evidence="2" id="KW-0812">Transmembrane</keyword>
<keyword evidence="2" id="KW-1133">Transmembrane helix</keyword>
<dbReference type="SUPFAM" id="SSF55874">
    <property type="entry name" value="ATPase domain of HSP90 chaperone/DNA topoisomerase II/histidine kinase"/>
    <property type="match status" value="1"/>
</dbReference>
<dbReference type="PANTHER" id="PTHR34220">
    <property type="entry name" value="SENSOR HISTIDINE KINASE YPDA"/>
    <property type="match status" value="1"/>
</dbReference>
<feature type="coiled-coil region" evidence="1">
    <location>
        <begin position="160"/>
        <end position="192"/>
    </location>
</feature>
<dbReference type="InterPro" id="IPR036890">
    <property type="entry name" value="HATPase_C_sf"/>
</dbReference>
<dbReference type="AlphaFoldDB" id="A0A5B8ULV4"/>
<feature type="transmembrane region" description="Helical" evidence="2">
    <location>
        <begin position="12"/>
        <end position="37"/>
    </location>
</feature>